<dbReference type="Proteomes" id="UP001244341">
    <property type="component" value="Chromosome 7b"/>
</dbReference>
<protein>
    <submittedName>
        <fullName evidence="1">Uncharacterized protein</fullName>
    </submittedName>
</protein>
<proteinExistence type="predicted"/>
<evidence type="ECO:0000313" key="1">
    <source>
        <dbReference type="EMBL" id="WIA16045.1"/>
    </source>
</evidence>
<accession>A0ABY8U3X0</accession>
<dbReference type="EMBL" id="CP126214">
    <property type="protein sequence ID" value="WIA16045.1"/>
    <property type="molecule type" value="Genomic_DNA"/>
</dbReference>
<name>A0ABY8U3X0_TETOB</name>
<reference evidence="1 2" key="1">
    <citation type="submission" date="2023-05" db="EMBL/GenBank/DDBJ databases">
        <title>A 100% complete, gapless, phased diploid assembly of the Scenedesmus obliquus UTEX 3031 genome.</title>
        <authorList>
            <person name="Biondi T.C."/>
            <person name="Hanschen E.R."/>
            <person name="Kwon T."/>
            <person name="Eng W."/>
            <person name="Kruse C.P.S."/>
            <person name="Koehler S.I."/>
            <person name="Kunde Y."/>
            <person name="Gleasner C.D."/>
            <person name="You Mak K.T."/>
            <person name="Polle J."/>
            <person name="Hovde B.T."/>
            <person name="Starkenburg S.R."/>
        </authorList>
    </citation>
    <scope>NUCLEOTIDE SEQUENCE [LARGE SCALE GENOMIC DNA]</scope>
    <source>
        <strain evidence="1 2">DOE0152z</strain>
    </source>
</reference>
<sequence>MHHHADAFASLLQKDPGHYLELLMVSANSVVPHAAEELLQIIKDSHSSLSICSTADVHHMLEAAILRSHGTIIGDIAALPAAAGISSEQMCQLLRAALLLQDSEAAKKKSRVELYGDEAADVPKRDWASSSRRVAEVCPVGTAAGRMPSNICAAQAPASG</sequence>
<keyword evidence="2" id="KW-1185">Reference proteome</keyword>
<evidence type="ECO:0000313" key="2">
    <source>
        <dbReference type="Proteomes" id="UP001244341"/>
    </source>
</evidence>
<organism evidence="1 2">
    <name type="scientific">Tetradesmus obliquus</name>
    <name type="common">Green alga</name>
    <name type="synonym">Acutodesmus obliquus</name>
    <dbReference type="NCBI Taxonomy" id="3088"/>
    <lineage>
        <taxon>Eukaryota</taxon>
        <taxon>Viridiplantae</taxon>
        <taxon>Chlorophyta</taxon>
        <taxon>core chlorophytes</taxon>
        <taxon>Chlorophyceae</taxon>
        <taxon>CS clade</taxon>
        <taxon>Sphaeropleales</taxon>
        <taxon>Scenedesmaceae</taxon>
        <taxon>Tetradesmus</taxon>
    </lineage>
</organism>
<gene>
    <name evidence="1" type="ORF">OEZ85_012774</name>
</gene>